<dbReference type="GeneID" id="73378636"/>
<dbReference type="Proteomes" id="UP001202479">
    <property type="component" value="Unassembled WGS sequence"/>
</dbReference>
<dbReference type="InterPro" id="IPR000727">
    <property type="entry name" value="T_SNARE_dom"/>
</dbReference>
<gene>
    <name evidence="5" type="ORF">KGF56_001019</name>
</gene>
<dbReference type="GO" id="GO:0006886">
    <property type="term" value="P:intracellular protein transport"/>
    <property type="evidence" value="ECO:0007669"/>
    <property type="project" value="InterPro"/>
</dbReference>
<evidence type="ECO:0000256" key="2">
    <source>
        <dbReference type="SAM" id="MobiDB-lite"/>
    </source>
</evidence>
<dbReference type="CDD" id="cd15840">
    <property type="entry name" value="SNARE_Qa"/>
    <property type="match status" value="1"/>
</dbReference>
<feature type="compositionally biased region" description="Basic and acidic residues" evidence="2">
    <location>
        <begin position="165"/>
        <end position="177"/>
    </location>
</feature>
<keyword evidence="3" id="KW-0472">Membrane</keyword>
<organism evidence="5 6">
    <name type="scientific">Candida oxycetoniae</name>
    <dbReference type="NCBI Taxonomy" id="497107"/>
    <lineage>
        <taxon>Eukaryota</taxon>
        <taxon>Fungi</taxon>
        <taxon>Dikarya</taxon>
        <taxon>Ascomycota</taxon>
        <taxon>Saccharomycotina</taxon>
        <taxon>Pichiomycetes</taxon>
        <taxon>Debaryomycetaceae</taxon>
        <taxon>Candida/Lodderomyces clade</taxon>
        <taxon>Candida</taxon>
    </lineage>
</organism>
<dbReference type="PANTHER" id="PTHR19957">
    <property type="entry name" value="SYNTAXIN"/>
    <property type="match status" value="1"/>
</dbReference>
<dbReference type="InterPro" id="IPR006012">
    <property type="entry name" value="Syntaxin/epimorphin_CS"/>
</dbReference>
<dbReference type="PROSITE" id="PS50192">
    <property type="entry name" value="T_SNARE"/>
    <property type="match status" value="1"/>
</dbReference>
<dbReference type="Pfam" id="PF14523">
    <property type="entry name" value="Syntaxin_2"/>
    <property type="match status" value="1"/>
</dbReference>
<protein>
    <submittedName>
        <fullName evidence="5">VAM3</fullName>
    </submittedName>
</protein>
<comment type="similarity">
    <text evidence="1">Belongs to the syntaxin family.</text>
</comment>
<dbReference type="AlphaFoldDB" id="A0AAI9T032"/>
<keyword evidence="6" id="KW-1185">Reference proteome</keyword>
<evidence type="ECO:0000256" key="3">
    <source>
        <dbReference type="SAM" id="Phobius"/>
    </source>
</evidence>
<keyword evidence="3" id="KW-1133">Transmembrane helix</keyword>
<dbReference type="Gene3D" id="1.20.5.110">
    <property type="match status" value="1"/>
</dbReference>
<dbReference type="EMBL" id="JAHUZD010000025">
    <property type="protein sequence ID" value="KAI3406177.2"/>
    <property type="molecule type" value="Genomic_DNA"/>
</dbReference>
<dbReference type="SMART" id="SM00397">
    <property type="entry name" value="t_SNARE"/>
    <property type="match status" value="1"/>
</dbReference>
<dbReference type="Gene3D" id="1.20.58.70">
    <property type="match status" value="1"/>
</dbReference>
<dbReference type="InterPro" id="IPR045242">
    <property type="entry name" value="Syntaxin"/>
</dbReference>
<evidence type="ECO:0000259" key="4">
    <source>
        <dbReference type="PROSITE" id="PS50192"/>
    </source>
</evidence>
<feature type="domain" description="T-SNARE coiled-coil homology" evidence="4">
    <location>
        <begin position="203"/>
        <end position="265"/>
    </location>
</feature>
<reference evidence="5" key="1">
    <citation type="journal article" date="2022" name="DNA Res.">
        <title>Genome analysis of five recently described species of the CUG-Ser clade uncovers Candida theae as a new hybrid lineage with pathogenic potential in the Candida parapsilosis species complex.</title>
        <authorList>
            <person name="Mixao V."/>
            <person name="Del Olmo V."/>
            <person name="Hegedusova E."/>
            <person name="Saus E."/>
            <person name="Pryszcz L."/>
            <person name="Cillingova A."/>
            <person name="Nosek J."/>
            <person name="Gabaldon T."/>
        </authorList>
    </citation>
    <scope>NUCLEOTIDE SEQUENCE</scope>
    <source>
        <strain evidence="5">CBS 10844</strain>
    </source>
</reference>
<name>A0AAI9T032_9ASCO</name>
<dbReference type="InterPro" id="IPR010989">
    <property type="entry name" value="SNARE"/>
</dbReference>
<sequence length="296" mass="34134">MSFANIDLEAQKQPLVKKSPVTNYHSTASPTKDDATEGTETLEMIIQKTSEQLQHFNQLISQFDSQRRQLGSKRDSIQLRNNIDALVEDISSLYTAIQSLMSNLSLLINRSTNANLANSSVVKVSSRQTIMKERLNSEFHNLDKKFRHLVTVYKERKDMIILNEREPAKEESDEQHQMQKQTQMEQEVEDPDLVEQTELQYHLLLTEERNREIEQVSEGIMEVNAIFKDLNQLLHSQGDQINSIEDNILQLHGHTQQAERELHKAHEYGKKKGKWSCILLIAMTVFLLVVVLIVIS</sequence>
<dbReference type="Pfam" id="PF05739">
    <property type="entry name" value="SNARE"/>
    <property type="match status" value="1"/>
</dbReference>
<feature type="region of interest" description="Disordered" evidence="2">
    <location>
        <begin position="165"/>
        <end position="191"/>
    </location>
</feature>
<dbReference type="SUPFAM" id="SSF47661">
    <property type="entry name" value="t-snare proteins"/>
    <property type="match status" value="1"/>
</dbReference>
<dbReference type="GO" id="GO:0031201">
    <property type="term" value="C:SNARE complex"/>
    <property type="evidence" value="ECO:0007669"/>
    <property type="project" value="TreeGrafter"/>
</dbReference>
<evidence type="ECO:0000313" key="5">
    <source>
        <dbReference type="EMBL" id="KAI3406177.2"/>
    </source>
</evidence>
<comment type="caution">
    <text evidence="5">The sequence shown here is derived from an EMBL/GenBank/DDBJ whole genome shotgun (WGS) entry which is preliminary data.</text>
</comment>
<feature type="transmembrane region" description="Helical" evidence="3">
    <location>
        <begin position="275"/>
        <end position="295"/>
    </location>
</feature>
<dbReference type="PANTHER" id="PTHR19957:SF418">
    <property type="entry name" value="SNAP RECEPTOR"/>
    <property type="match status" value="1"/>
</dbReference>
<dbReference type="RefSeq" id="XP_049181922.1">
    <property type="nucleotide sequence ID" value="XM_049322097.1"/>
</dbReference>
<proteinExistence type="inferred from homology"/>
<dbReference type="GO" id="GO:0048278">
    <property type="term" value="P:vesicle docking"/>
    <property type="evidence" value="ECO:0007669"/>
    <property type="project" value="TreeGrafter"/>
</dbReference>
<dbReference type="GO" id="GO:0012505">
    <property type="term" value="C:endomembrane system"/>
    <property type="evidence" value="ECO:0007669"/>
    <property type="project" value="TreeGrafter"/>
</dbReference>
<accession>A0AAI9T032</accession>
<keyword evidence="3" id="KW-0812">Transmembrane</keyword>
<dbReference type="InterPro" id="IPR006011">
    <property type="entry name" value="Syntaxin_N"/>
</dbReference>
<dbReference type="GO" id="GO:0006896">
    <property type="term" value="P:Golgi to vacuole transport"/>
    <property type="evidence" value="ECO:0007669"/>
    <property type="project" value="TreeGrafter"/>
</dbReference>
<feature type="region of interest" description="Disordered" evidence="2">
    <location>
        <begin position="17"/>
        <end position="37"/>
    </location>
</feature>
<evidence type="ECO:0000313" key="6">
    <source>
        <dbReference type="Proteomes" id="UP001202479"/>
    </source>
</evidence>
<dbReference type="PROSITE" id="PS00914">
    <property type="entry name" value="SYNTAXIN"/>
    <property type="match status" value="1"/>
</dbReference>
<dbReference type="GO" id="GO:0006906">
    <property type="term" value="P:vesicle fusion"/>
    <property type="evidence" value="ECO:0007669"/>
    <property type="project" value="TreeGrafter"/>
</dbReference>
<feature type="compositionally biased region" description="Polar residues" evidence="2">
    <location>
        <begin position="20"/>
        <end position="30"/>
    </location>
</feature>
<dbReference type="GO" id="GO:0000149">
    <property type="term" value="F:SNARE binding"/>
    <property type="evidence" value="ECO:0007669"/>
    <property type="project" value="TreeGrafter"/>
</dbReference>
<evidence type="ECO:0000256" key="1">
    <source>
        <dbReference type="ARBA" id="ARBA00009063"/>
    </source>
</evidence>
<dbReference type="GO" id="GO:0005484">
    <property type="term" value="F:SNAP receptor activity"/>
    <property type="evidence" value="ECO:0007669"/>
    <property type="project" value="InterPro"/>
</dbReference>